<evidence type="ECO:0000313" key="4">
    <source>
        <dbReference type="Proteomes" id="UP001317259"/>
    </source>
</evidence>
<organism evidence="3 4">
    <name type="scientific">Actinomadura luzonensis</name>
    <dbReference type="NCBI Taxonomy" id="2805427"/>
    <lineage>
        <taxon>Bacteria</taxon>
        <taxon>Bacillati</taxon>
        <taxon>Actinomycetota</taxon>
        <taxon>Actinomycetes</taxon>
        <taxon>Streptosporangiales</taxon>
        <taxon>Thermomonosporaceae</taxon>
        <taxon>Actinomadura</taxon>
    </lineage>
</organism>
<dbReference type="InterPro" id="IPR013830">
    <property type="entry name" value="SGNH_hydro"/>
</dbReference>
<accession>A0ABT0G4D4</accession>
<feature type="domain" description="SGNH hydrolase-type esterase" evidence="2">
    <location>
        <begin position="40"/>
        <end position="282"/>
    </location>
</feature>
<protein>
    <submittedName>
        <fullName evidence="3">SGNH/GDSL hydrolase family protein</fullName>
    </submittedName>
</protein>
<dbReference type="EMBL" id="JAKRKC020000002">
    <property type="protein sequence ID" value="MCK2219459.1"/>
    <property type="molecule type" value="Genomic_DNA"/>
</dbReference>
<dbReference type="PANTHER" id="PTHR37981">
    <property type="entry name" value="LIPASE 2"/>
    <property type="match status" value="1"/>
</dbReference>
<dbReference type="RefSeq" id="WP_242381455.1">
    <property type="nucleotide sequence ID" value="NZ_JAKRKC020000002.1"/>
</dbReference>
<proteinExistence type="predicted"/>
<name>A0ABT0G4D4_9ACTN</name>
<evidence type="ECO:0000313" key="3">
    <source>
        <dbReference type="EMBL" id="MCK2219459.1"/>
    </source>
</evidence>
<gene>
    <name evidence="3" type="ORF">MF672_037530</name>
</gene>
<dbReference type="InterPro" id="IPR037460">
    <property type="entry name" value="SEST-like"/>
</dbReference>
<dbReference type="PANTHER" id="PTHR37981:SF1">
    <property type="entry name" value="SGNH HYDROLASE-TYPE ESTERASE DOMAIN-CONTAINING PROTEIN"/>
    <property type="match status" value="1"/>
</dbReference>
<feature type="region of interest" description="Disordered" evidence="1">
    <location>
        <begin position="1"/>
        <end position="26"/>
    </location>
</feature>
<evidence type="ECO:0000259" key="2">
    <source>
        <dbReference type="Pfam" id="PF13472"/>
    </source>
</evidence>
<comment type="caution">
    <text evidence="3">The sequence shown here is derived from an EMBL/GenBank/DDBJ whole genome shotgun (WGS) entry which is preliminary data.</text>
</comment>
<dbReference type="InterPro" id="IPR036514">
    <property type="entry name" value="SGNH_hydro_sf"/>
</dbReference>
<dbReference type="Proteomes" id="UP001317259">
    <property type="component" value="Unassembled WGS sequence"/>
</dbReference>
<keyword evidence="4" id="KW-1185">Reference proteome</keyword>
<dbReference type="GO" id="GO:0016787">
    <property type="term" value="F:hydrolase activity"/>
    <property type="evidence" value="ECO:0007669"/>
    <property type="project" value="UniProtKB-KW"/>
</dbReference>
<dbReference type="CDD" id="cd01823">
    <property type="entry name" value="SEST_like"/>
    <property type="match status" value="1"/>
</dbReference>
<sequence>MATADDGTGPGPDAARYPAVGTGAGEGPARRIAEGAHYVAIGSSFAAGPGIPPVVERRAGRSGRNYPHQVADALGLRLTDVTRSGATTADVLEGRRRVPPQVDAVTEGTALVTITVGGNDLGYIGGLIKAGLAAAIARRLSRRAARWVRDRVSLEVDGDRVEAAERAMTAVGEAVRRRAPAARVLFVDYLTIVGSCEQAAAVPAPLLPLTPAELRQAARTAELLAEAFAAAAGRSGAELVRASAASLGHGPLSPEPWVTGYQGSPLRRKAAVPYHPTQAGMTAVAGLVVEHLRTHP</sequence>
<reference evidence="3 4" key="1">
    <citation type="submission" date="2022-04" db="EMBL/GenBank/DDBJ databases">
        <title>Genome draft of Actinomadura sp. ATCC 31491.</title>
        <authorList>
            <person name="Shi X."/>
            <person name="Du Y."/>
        </authorList>
    </citation>
    <scope>NUCLEOTIDE SEQUENCE [LARGE SCALE GENOMIC DNA]</scope>
    <source>
        <strain evidence="3 4">ATCC 31491</strain>
    </source>
</reference>
<dbReference type="SUPFAM" id="SSF52266">
    <property type="entry name" value="SGNH hydrolase"/>
    <property type="match status" value="1"/>
</dbReference>
<keyword evidence="3" id="KW-0378">Hydrolase</keyword>
<dbReference type="Pfam" id="PF13472">
    <property type="entry name" value="Lipase_GDSL_2"/>
    <property type="match status" value="1"/>
</dbReference>
<dbReference type="Gene3D" id="3.40.50.1110">
    <property type="entry name" value="SGNH hydrolase"/>
    <property type="match status" value="1"/>
</dbReference>
<evidence type="ECO:0000256" key="1">
    <source>
        <dbReference type="SAM" id="MobiDB-lite"/>
    </source>
</evidence>